<feature type="domain" description="RNA polymerase sigma-70" evidence="8">
    <location>
        <begin position="403"/>
        <end position="416"/>
    </location>
</feature>
<dbReference type="GO" id="GO:0003677">
    <property type="term" value="F:DNA binding"/>
    <property type="evidence" value="ECO:0007669"/>
    <property type="project" value="UniProtKB-UniRule"/>
</dbReference>
<comment type="subunit">
    <text evidence="6">Interacts transiently with the RNA polymerase catalytic core.</text>
</comment>
<keyword evidence="4 6" id="KW-0238">DNA-binding</keyword>
<dbReference type="FunFam" id="1.10.10.10:FF:000002">
    <property type="entry name" value="RNA polymerase sigma factor SigA"/>
    <property type="match status" value="1"/>
</dbReference>
<evidence type="ECO:0000256" key="4">
    <source>
        <dbReference type="ARBA" id="ARBA00023125"/>
    </source>
</evidence>
<dbReference type="PROSITE" id="PS00715">
    <property type="entry name" value="SIGMA70_1"/>
    <property type="match status" value="1"/>
</dbReference>
<dbReference type="Pfam" id="PF04546">
    <property type="entry name" value="Sigma70_ner"/>
    <property type="match status" value="1"/>
</dbReference>
<evidence type="ECO:0000256" key="7">
    <source>
        <dbReference type="SAM" id="MobiDB-lite"/>
    </source>
</evidence>
<dbReference type="InterPro" id="IPR014284">
    <property type="entry name" value="RNA_pol_sigma-70_dom"/>
</dbReference>
<evidence type="ECO:0000259" key="8">
    <source>
        <dbReference type="PROSITE" id="PS00715"/>
    </source>
</evidence>
<protein>
    <recommendedName>
        <fullName evidence="6">RNA polymerase sigma factor RpoD</fullName>
    </recommendedName>
    <alternativeName>
        <fullName evidence="6">Sigma-70</fullName>
    </alternativeName>
</protein>
<accession>A0A2W5KLT3</accession>
<feature type="DNA-binding region" description="H-T-H motif" evidence="6">
    <location>
        <begin position="573"/>
        <end position="592"/>
    </location>
</feature>
<keyword evidence="3 6" id="KW-0731">Sigma factor</keyword>
<dbReference type="SUPFAM" id="SSF88946">
    <property type="entry name" value="Sigma2 domain of RNA polymerase sigma factors"/>
    <property type="match status" value="1"/>
</dbReference>
<feature type="region of interest" description="Sigma-70 factor domain-3" evidence="6">
    <location>
        <begin position="458"/>
        <end position="534"/>
    </location>
</feature>
<dbReference type="InterPro" id="IPR028630">
    <property type="entry name" value="Sigma70_RpoD"/>
</dbReference>
<dbReference type="AlphaFoldDB" id="A0A2W5KLT3"/>
<dbReference type="GO" id="GO:0005737">
    <property type="term" value="C:cytoplasm"/>
    <property type="evidence" value="ECO:0007669"/>
    <property type="project" value="UniProtKB-SubCell"/>
</dbReference>
<dbReference type="PROSITE" id="PS00716">
    <property type="entry name" value="SIGMA70_2"/>
    <property type="match status" value="1"/>
</dbReference>
<dbReference type="Pfam" id="PF00140">
    <property type="entry name" value="Sigma70_r1_2"/>
    <property type="match status" value="1"/>
</dbReference>
<evidence type="ECO:0000313" key="11">
    <source>
        <dbReference type="Proteomes" id="UP000249046"/>
    </source>
</evidence>
<dbReference type="FunFam" id="1.10.601.10:FF:000002">
    <property type="entry name" value="RNA polymerase sigma factor RpoD"/>
    <property type="match status" value="1"/>
</dbReference>
<dbReference type="InterPro" id="IPR000943">
    <property type="entry name" value="RNA_pol_sigma70"/>
</dbReference>
<reference evidence="10 11" key="1">
    <citation type="submission" date="2017-08" db="EMBL/GenBank/DDBJ databases">
        <title>Infants hospitalized years apart are colonized by the same room-sourced microbial strains.</title>
        <authorList>
            <person name="Brooks B."/>
            <person name="Olm M.R."/>
            <person name="Firek B.A."/>
            <person name="Baker R."/>
            <person name="Thomas B.C."/>
            <person name="Morowitz M.J."/>
            <person name="Banfield J.F."/>
        </authorList>
    </citation>
    <scope>NUCLEOTIDE SEQUENCE [LARGE SCALE GENOMIC DNA]</scope>
    <source>
        <strain evidence="10">S2_005_003_R2_42</strain>
    </source>
</reference>
<comment type="caution">
    <text evidence="10">The sequence shown here is derived from an EMBL/GenBank/DDBJ whole genome shotgun (WGS) entry which is preliminary data.</text>
</comment>
<dbReference type="PRINTS" id="PR00046">
    <property type="entry name" value="SIGMA70FCT"/>
</dbReference>
<evidence type="ECO:0000256" key="1">
    <source>
        <dbReference type="ARBA" id="ARBA00022490"/>
    </source>
</evidence>
<evidence type="ECO:0000256" key="5">
    <source>
        <dbReference type="ARBA" id="ARBA00023163"/>
    </source>
</evidence>
<dbReference type="NCBIfam" id="TIGR02393">
    <property type="entry name" value="RpoD_Cterm"/>
    <property type="match status" value="1"/>
</dbReference>
<dbReference type="EMBL" id="QFPO01000005">
    <property type="protein sequence ID" value="PZQ16358.1"/>
    <property type="molecule type" value="Genomic_DNA"/>
</dbReference>
<dbReference type="Pfam" id="PF04545">
    <property type="entry name" value="Sigma70_r4"/>
    <property type="match status" value="1"/>
</dbReference>
<dbReference type="InterPro" id="IPR007127">
    <property type="entry name" value="RNA_pol_sigma_70_r1_1"/>
</dbReference>
<dbReference type="CDD" id="cd06171">
    <property type="entry name" value="Sigma70_r4"/>
    <property type="match status" value="1"/>
</dbReference>
<proteinExistence type="inferred from homology"/>
<evidence type="ECO:0000256" key="6">
    <source>
        <dbReference type="HAMAP-Rule" id="MF_00963"/>
    </source>
</evidence>
<comment type="subcellular location">
    <subcellularLocation>
        <location evidence="6">Cytoplasm</location>
    </subcellularLocation>
</comment>
<evidence type="ECO:0000313" key="10">
    <source>
        <dbReference type="EMBL" id="PZQ16358.1"/>
    </source>
</evidence>
<organism evidence="10 11">
    <name type="scientific">Rhodanobacter denitrificans</name>
    <dbReference type="NCBI Taxonomy" id="666685"/>
    <lineage>
        <taxon>Bacteria</taxon>
        <taxon>Pseudomonadati</taxon>
        <taxon>Pseudomonadota</taxon>
        <taxon>Gammaproteobacteria</taxon>
        <taxon>Lysobacterales</taxon>
        <taxon>Rhodanobacteraceae</taxon>
        <taxon>Rhodanobacter</taxon>
    </lineage>
</organism>
<dbReference type="Gene3D" id="1.10.10.10">
    <property type="entry name" value="Winged helix-like DNA-binding domain superfamily/Winged helix DNA-binding domain"/>
    <property type="match status" value="2"/>
</dbReference>
<dbReference type="InterPro" id="IPR036388">
    <property type="entry name" value="WH-like_DNA-bd_sf"/>
</dbReference>
<dbReference type="InterPro" id="IPR007624">
    <property type="entry name" value="RNA_pol_sigma70_r3"/>
</dbReference>
<dbReference type="Pfam" id="PF04542">
    <property type="entry name" value="Sigma70_r2"/>
    <property type="match status" value="1"/>
</dbReference>
<evidence type="ECO:0000256" key="3">
    <source>
        <dbReference type="ARBA" id="ARBA00023082"/>
    </source>
</evidence>
<name>A0A2W5KLT3_9GAMM</name>
<evidence type="ECO:0000259" key="9">
    <source>
        <dbReference type="PROSITE" id="PS00716"/>
    </source>
</evidence>
<gene>
    <name evidence="6" type="primary">rpoD</name>
    <name evidence="10" type="ORF">DI564_06900</name>
</gene>
<dbReference type="PANTHER" id="PTHR30603">
    <property type="entry name" value="RNA POLYMERASE SIGMA FACTOR RPO"/>
    <property type="match status" value="1"/>
</dbReference>
<dbReference type="Gene3D" id="1.10.601.10">
    <property type="entry name" value="RNA Polymerase Primary Sigma Factor"/>
    <property type="match status" value="1"/>
</dbReference>
<dbReference type="Pfam" id="PF03979">
    <property type="entry name" value="Sigma70_r1_1"/>
    <property type="match status" value="1"/>
</dbReference>
<dbReference type="InterPro" id="IPR007631">
    <property type="entry name" value="RNA_pol_sigma_70_non-ess"/>
</dbReference>
<dbReference type="InterPro" id="IPR007627">
    <property type="entry name" value="RNA_pol_sigma70_r2"/>
</dbReference>
<dbReference type="InterPro" id="IPR013325">
    <property type="entry name" value="RNA_pol_sigma_r2"/>
</dbReference>
<dbReference type="GO" id="GO:0006352">
    <property type="term" value="P:DNA-templated transcription initiation"/>
    <property type="evidence" value="ECO:0007669"/>
    <property type="project" value="UniProtKB-UniRule"/>
</dbReference>
<dbReference type="Gene3D" id="1.10.220.120">
    <property type="entry name" value="Sigma-70 factor, region 1.1"/>
    <property type="match status" value="1"/>
</dbReference>
<dbReference type="InterPro" id="IPR050239">
    <property type="entry name" value="Sigma-70_RNA_pol_init_factors"/>
</dbReference>
<dbReference type="PANTHER" id="PTHR30603:SF60">
    <property type="entry name" value="RNA POLYMERASE SIGMA FACTOR RPOD"/>
    <property type="match status" value="1"/>
</dbReference>
<evidence type="ECO:0000256" key="2">
    <source>
        <dbReference type="ARBA" id="ARBA00023015"/>
    </source>
</evidence>
<dbReference type="InterPro" id="IPR013324">
    <property type="entry name" value="RNA_pol_sigma_r3/r4-like"/>
</dbReference>
<dbReference type="GO" id="GO:0016987">
    <property type="term" value="F:sigma factor activity"/>
    <property type="evidence" value="ECO:0007669"/>
    <property type="project" value="UniProtKB-UniRule"/>
</dbReference>
<dbReference type="FunFam" id="1.10.220.120:FF:000001">
    <property type="entry name" value="RNA polymerase sigma factor RpoD"/>
    <property type="match status" value="1"/>
</dbReference>
<feature type="short sequence motif" description="Interaction with polymerase core subunit RpoC" evidence="6">
    <location>
        <begin position="403"/>
        <end position="406"/>
    </location>
</feature>
<dbReference type="Pfam" id="PF04539">
    <property type="entry name" value="Sigma70_r3"/>
    <property type="match status" value="1"/>
</dbReference>
<feature type="domain" description="RNA polymerase sigma-70" evidence="9">
    <location>
        <begin position="572"/>
        <end position="598"/>
    </location>
</feature>
<dbReference type="InterPro" id="IPR009042">
    <property type="entry name" value="RNA_pol_sigma70_r1_2"/>
</dbReference>
<dbReference type="Proteomes" id="UP000249046">
    <property type="component" value="Unassembled WGS sequence"/>
</dbReference>
<dbReference type="InterPro" id="IPR007630">
    <property type="entry name" value="RNA_pol_sigma70_r4"/>
</dbReference>
<dbReference type="NCBIfam" id="NF004208">
    <property type="entry name" value="PRK05658.1"/>
    <property type="match status" value="1"/>
</dbReference>
<dbReference type="FunFam" id="1.10.10.10:FF:000004">
    <property type="entry name" value="RNA polymerase sigma factor SigA"/>
    <property type="match status" value="1"/>
</dbReference>
<keyword evidence="5 6" id="KW-0804">Transcription</keyword>
<dbReference type="InterPro" id="IPR042189">
    <property type="entry name" value="RNA_pol_sigma_70_r1_1_sf"/>
</dbReference>
<dbReference type="SUPFAM" id="SSF88659">
    <property type="entry name" value="Sigma3 and sigma4 domains of RNA polymerase sigma factors"/>
    <property type="match status" value="2"/>
</dbReference>
<keyword evidence="2 6" id="KW-0805">Transcription regulation</keyword>
<keyword evidence="1 6" id="KW-0963">Cytoplasm</keyword>
<feature type="region of interest" description="Sigma-70 factor domain-4" evidence="6">
    <location>
        <begin position="547"/>
        <end position="600"/>
    </location>
</feature>
<dbReference type="HAMAP" id="MF_00963">
    <property type="entry name" value="Sigma70_RpoD_SigA"/>
    <property type="match status" value="1"/>
</dbReference>
<feature type="region of interest" description="Disordered" evidence="7">
    <location>
        <begin position="179"/>
        <end position="215"/>
    </location>
</feature>
<dbReference type="NCBIfam" id="TIGR02937">
    <property type="entry name" value="sigma70-ECF"/>
    <property type="match status" value="1"/>
</dbReference>
<sequence>MASEHNQEQQSEIKTLIIKGKEQGYLTYAEVNDHLPDDIVDPEQIEDIIGMINDMGIEVHEIAPDVELLRPDAPASADDETATEEAVAVLSAVDAEVGRTTDPVRMYMREMGTVELLTREGEIAIAKRIEEGLNQVQSALASFPWSIQLLVEEYDQHTEGKKRLSEVIAGFADIEEPSVEVAETEVAAGEEEVEEDEEETEGEEAGPGDTGPDPVEVARRFDELRQGYAKFQKAAEKHGLADRKTQKLREQMAEEFLRLKLPAVMVDALVRKLRDVVANIRHHERAVMDVCIKQAKMPRKDFLKLFPTNEINLEWADELARKRQKWSPAVKAHRDDIVAEQQKLVAIEKGLFLSVADIKEINRAMSIGEAKARRAKKEMVEANLRLVISIAKKYTNRGLQFLDLIQEGNIGLMKAVDKFEYRRGYKFSTYATWWIRQAITRSIADQARTIRIPVHMIETINKLNRISRQMLQEMGREPTPEELAVKMEMPEDKIRKVLKIAKEPISMETPIGDDEDSHLGDFIEDTSIVSPVESSTNIGLMETVRDVLAGLTPREAKVLRMRFGIDMNTDHTLEEVGKQFDVTRERIRQIEAKALRKLRHPSRSEQLRSFLDIE</sequence>
<feature type="compositionally biased region" description="Acidic residues" evidence="7">
    <location>
        <begin position="188"/>
        <end position="206"/>
    </location>
</feature>
<feature type="region of interest" description="Sigma-70 factor domain-2" evidence="6">
    <location>
        <begin position="379"/>
        <end position="449"/>
    </location>
</feature>
<comment type="similarity">
    <text evidence="6">Belongs to the sigma-70 factor family. RpoD/SigA subfamily.</text>
</comment>
<dbReference type="InterPro" id="IPR012760">
    <property type="entry name" value="RNA_pol_sigma_RpoD_C"/>
</dbReference>
<comment type="function">
    <text evidence="6">Sigma factors are initiation factors that promote the attachment of RNA polymerase to specific initiation sites and are then released. This sigma factor is the primary sigma factor during exponential growth.</text>
</comment>